<evidence type="ECO:0000256" key="8">
    <source>
        <dbReference type="ARBA" id="ARBA00023170"/>
    </source>
</evidence>
<evidence type="ECO:0000256" key="11">
    <source>
        <dbReference type="RuleBase" id="RU003357"/>
    </source>
</evidence>
<dbReference type="Proteomes" id="UP000184240">
    <property type="component" value="Unassembled WGS sequence"/>
</dbReference>
<comment type="subcellular location">
    <subcellularLocation>
        <location evidence="1 10">Cell outer membrane</location>
        <topology evidence="1 10">Multi-pass membrane protein</topology>
    </subcellularLocation>
</comment>
<dbReference type="GO" id="GO:0015344">
    <property type="term" value="F:siderophore uptake transmembrane transporter activity"/>
    <property type="evidence" value="ECO:0007669"/>
    <property type="project" value="TreeGrafter"/>
</dbReference>
<dbReference type="Proteomes" id="UP000290037">
    <property type="component" value="Unassembled WGS sequence"/>
</dbReference>
<evidence type="ECO:0000256" key="2">
    <source>
        <dbReference type="ARBA" id="ARBA00022448"/>
    </source>
</evidence>
<dbReference type="Gene3D" id="2.170.130.10">
    <property type="entry name" value="TonB-dependent receptor, plug domain"/>
    <property type="match status" value="1"/>
</dbReference>
<keyword evidence="5" id="KW-0732">Signal</keyword>
<dbReference type="InterPro" id="IPR036942">
    <property type="entry name" value="Beta-barrel_TonB_sf"/>
</dbReference>
<keyword evidence="8 15" id="KW-0675">Receptor</keyword>
<comment type="similarity">
    <text evidence="10 11">Belongs to the TonB-dependent receptor family.</text>
</comment>
<keyword evidence="3 10" id="KW-1134">Transmembrane beta strand</keyword>
<evidence type="ECO:0000256" key="1">
    <source>
        <dbReference type="ARBA" id="ARBA00004571"/>
    </source>
</evidence>
<dbReference type="RefSeq" id="WP_072983373.1">
    <property type="nucleotide sequence ID" value="NZ_FQXT01000004.1"/>
</dbReference>
<dbReference type="PANTHER" id="PTHR30069:SF29">
    <property type="entry name" value="HEMOGLOBIN AND HEMOGLOBIN-HAPTOGLOBIN-BINDING PROTEIN 1-RELATED"/>
    <property type="match status" value="1"/>
</dbReference>
<keyword evidence="7 10" id="KW-0472">Membrane</keyword>
<dbReference type="PROSITE" id="PS52016">
    <property type="entry name" value="TONB_DEPENDENT_REC_3"/>
    <property type="match status" value="1"/>
</dbReference>
<dbReference type="STRING" id="573501.SAMN04487999_2417"/>
<evidence type="ECO:0000313" key="16">
    <source>
        <dbReference type="Proteomes" id="UP000184240"/>
    </source>
</evidence>
<dbReference type="OrthoDB" id="9764669at2"/>
<evidence type="ECO:0000256" key="7">
    <source>
        <dbReference type="ARBA" id="ARBA00023136"/>
    </source>
</evidence>
<keyword evidence="4 10" id="KW-0812">Transmembrane</keyword>
<accession>A0A1M5YVS7</accession>
<evidence type="ECO:0000313" key="15">
    <source>
        <dbReference type="EMBL" id="SHI16186.1"/>
    </source>
</evidence>
<evidence type="ECO:0000256" key="6">
    <source>
        <dbReference type="ARBA" id="ARBA00023077"/>
    </source>
</evidence>
<evidence type="ECO:0000256" key="9">
    <source>
        <dbReference type="ARBA" id="ARBA00023237"/>
    </source>
</evidence>
<dbReference type="PANTHER" id="PTHR30069">
    <property type="entry name" value="TONB-DEPENDENT OUTER MEMBRANE RECEPTOR"/>
    <property type="match status" value="1"/>
</dbReference>
<keyword evidence="2 10" id="KW-0813">Transport</keyword>
<proteinExistence type="inferred from homology"/>
<feature type="domain" description="TonB-dependent receptor plug" evidence="13">
    <location>
        <begin position="51"/>
        <end position="154"/>
    </location>
</feature>
<gene>
    <name evidence="14" type="ORF">DSM01_1693</name>
    <name evidence="15" type="ORF">SAMN04487999_2417</name>
</gene>
<keyword evidence="9 10" id="KW-0998">Cell outer membrane</keyword>
<reference evidence="14 17" key="3">
    <citation type="submission" date="2018-07" db="EMBL/GenBank/DDBJ databases">
        <title>Leeuwenhoekiella genomics.</title>
        <authorList>
            <person name="Tahon G."/>
            <person name="Willems A."/>
        </authorList>
    </citation>
    <scope>NUCLEOTIDE SEQUENCE [LARGE SCALE GENOMIC DNA]</scope>
    <source>
        <strain evidence="14 17">LMG 24856</strain>
    </source>
</reference>
<dbReference type="InterPro" id="IPR012910">
    <property type="entry name" value="Plug_dom"/>
</dbReference>
<name>A0A1M5YVS7_9FLAO</name>
<protein>
    <submittedName>
        <fullName evidence="15">Outer membrane receptor for ferrienterochelin and colicins</fullName>
    </submittedName>
</protein>
<dbReference type="GO" id="GO:0044718">
    <property type="term" value="P:siderophore transmembrane transport"/>
    <property type="evidence" value="ECO:0007669"/>
    <property type="project" value="TreeGrafter"/>
</dbReference>
<keyword evidence="6 11" id="KW-0798">TonB box</keyword>
<sequence>MILNSKCILCFIVGVLGVYHVQAQTSVPVEKQTDSLEEVLITATRTQRQLSSLPLPAQIISKETIAQSGSVRLSDILAEQTGLITVPDYGGGEGIQIQGLDSQYILILIDGVPLVGRSAGTLDLYRITVGNIKQIEVVKGASSSLYGSDALGGVINIITESPQKPFQSAINYRGGSLNSHDLSLNTGVKEERLALSLFANRYSSDGYDLDESTSLQTVEPFTNYTAQVKGKYDFSEATSLLLSSRFYAQNQEYKASEILSGESDITEWNGQVLFSQQFTDKITSTLELYGTNYHTESYLQDEEGAENSRSFYDQTLLRPELRTVYALNDKHNFIGGIGYTYESLERTDFSQDPVFKAPYVYVQYDTHLLNNLNIIAGARYDMHNVYRSQLSPKLAARYKVDNSLAFKASVGSGFKAPAFRQLYFDFTNATVGYTVLGYEAVPTAIAEMQARGELANIIVPVSEFDDSLKPETSVNINLGVDYKFSKLLTTSLNLFRNNLNNLIDTRIIATKTNGQSVFSYVNVNESFTQGLEFSYTYNPFKNISFSGGYQLLFAKDKEAVEAFEAGTVYGRTSANASAFVLDKKDYFGLYNRSRHTANFKVFYNLPQYKADVNMRATYRSKYGLSDTNGNGYLDNYDTFVDGYAIVDFAVNKVLYKNITLGAGIDNLLNFTDTQNVTNIPGRLYFAKLNLTL</sequence>
<evidence type="ECO:0000256" key="3">
    <source>
        <dbReference type="ARBA" id="ARBA00022452"/>
    </source>
</evidence>
<evidence type="ECO:0000313" key="17">
    <source>
        <dbReference type="Proteomes" id="UP000290037"/>
    </source>
</evidence>
<dbReference type="AlphaFoldDB" id="A0A1M5YVS7"/>
<evidence type="ECO:0000256" key="10">
    <source>
        <dbReference type="PROSITE-ProRule" id="PRU01360"/>
    </source>
</evidence>
<dbReference type="GO" id="GO:0009279">
    <property type="term" value="C:cell outer membrane"/>
    <property type="evidence" value="ECO:0007669"/>
    <property type="project" value="UniProtKB-SubCell"/>
</dbReference>
<dbReference type="EMBL" id="FQXT01000004">
    <property type="protein sequence ID" value="SHI16186.1"/>
    <property type="molecule type" value="Genomic_DNA"/>
</dbReference>
<dbReference type="InterPro" id="IPR000531">
    <property type="entry name" value="Beta-barrel_TonB"/>
</dbReference>
<dbReference type="Pfam" id="PF07715">
    <property type="entry name" value="Plug"/>
    <property type="match status" value="1"/>
</dbReference>
<dbReference type="EMBL" id="QOVN01000003">
    <property type="protein sequence ID" value="RXG29591.1"/>
    <property type="molecule type" value="Genomic_DNA"/>
</dbReference>
<keyword evidence="17" id="KW-1185">Reference proteome</keyword>
<feature type="domain" description="TonB-dependent receptor-like beta-barrel" evidence="12">
    <location>
        <begin position="207"/>
        <end position="667"/>
    </location>
</feature>
<dbReference type="InterPro" id="IPR037066">
    <property type="entry name" value="Plug_dom_sf"/>
</dbReference>
<dbReference type="SUPFAM" id="SSF56935">
    <property type="entry name" value="Porins"/>
    <property type="match status" value="1"/>
</dbReference>
<evidence type="ECO:0000259" key="12">
    <source>
        <dbReference type="Pfam" id="PF00593"/>
    </source>
</evidence>
<reference evidence="16" key="1">
    <citation type="submission" date="2016-11" db="EMBL/GenBank/DDBJ databases">
        <authorList>
            <person name="Varghese N."/>
            <person name="Submissions S."/>
        </authorList>
    </citation>
    <scope>NUCLEOTIDE SEQUENCE [LARGE SCALE GENOMIC DNA]</scope>
    <source>
        <strain evidence="16">DSM 19859</strain>
    </source>
</reference>
<evidence type="ECO:0000313" key="14">
    <source>
        <dbReference type="EMBL" id="RXG29591.1"/>
    </source>
</evidence>
<evidence type="ECO:0000256" key="5">
    <source>
        <dbReference type="ARBA" id="ARBA00022729"/>
    </source>
</evidence>
<evidence type="ECO:0000256" key="4">
    <source>
        <dbReference type="ARBA" id="ARBA00022692"/>
    </source>
</evidence>
<evidence type="ECO:0000259" key="13">
    <source>
        <dbReference type="Pfam" id="PF07715"/>
    </source>
</evidence>
<organism evidence="15 16">
    <name type="scientific">Leeuwenhoekiella palythoae</name>
    <dbReference type="NCBI Taxonomy" id="573501"/>
    <lineage>
        <taxon>Bacteria</taxon>
        <taxon>Pseudomonadati</taxon>
        <taxon>Bacteroidota</taxon>
        <taxon>Flavobacteriia</taxon>
        <taxon>Flavobacteriales</taxon>
        <taxon>Flavobacteriaceae</taxon>
        <taxon>Leeuwenhoekiella</taxon>
    </lineage>
</organism>
<dbReference type="InterPro" id="IPR039426">
    <property type="entry name" value="TonB-dep_rcpt-like"/>
</dbReference>
<dbReference type="Gene3D" id="2.40.170.20">
    <property type="entry name" value="TonB-dependent receptor, beta-barrel domain"/>
    <property type="match status" value="1"/>
</dbReference>
<reference evidence="15" key="2">
    <citation type="submission" date="2016-11" db="EMBL/GenBank/DDBJ databases">
        <authorList>
            <person name="Jaros S."/>
            <person name="Januszkiewicz K."/>
            <person name="Wedrychowicz H."/>
        </authorList>
    </citation>
    <scope>NUCLEOTIDE SEQUENCE [LARGE SCALE GENOMIC DNA]</scope>
    <source>
        <strain evidence="15">DSM 19859</strain>
    </source>
</reference>
<dbReference type="Pfam" id="PF00593">
    <property type="entry name" value="TonB_dep_Rec_b-barrel"/>
    <property type="match status" value="1"/>
</dbReference>